<dbReference type="SMART" id="SM00668">
    <property type="entry name" value="CTLH"/>
    <property type="match status" value="1"/>
</dbReference>
<feature type="region of interest" description="Disordered" evidence="1">
    <location>
        <begin position="207"/>
        <end position="233"/>
    </location>
</feature>
<dbReference type="InterPro" id="IPR013144">
    <property type="entry name" value="CRA_dom"/>
</dbReference>
<dbReference type="RefSeq" id="XP_018984746.1">
    <property type="nucleotide sequence ID" value="XM_019131795.1"/>
</dbReference>
<proteinExistence type="predicted"/>
<dbReference type="GeneID" id="30149648"/>
<name>A0A1E3QP53_9ASCO</name>
<evidence type="ECO:0000313" key="3">
    <source>
        <dbReference type="EMBL" id="ODQ79418.1"/>
    </source>
</evidence>
<dbReference type="EMBL" id="KV454432">
    <property type="protein sequence ID" value="ODQ79418.1"/>
    <property type="molecule type" value="Genomic_DNA"/>
</dbReference>
<organism evidence="3 4">
    <name type="scientific">Babjeviella inositovora NRRL Y-12698</name>
    <dbReference type="NCBI Taxonomy" id="984486"/>
    <lineage>
        <taxon>Eukaryota</taxon>
        <taxon>Fungi</taxon>
        <taxon>Dikarya</taxon>
        <taxon>Ascomycota</taxon>
        <taxon>Saccharomycotina</taxon>
        <taxon>Pichiomycetes</taxon>
        <taxon>Serinales incertae sedis</taxon>
        <taxon>Babjeviella</taxon>
    </lineage>
</organism>
<reference evidence="4" key="1">
    <citation type="submission" date="2016-05" db="EMBL/GenBank/DDBJ databases">
        <title>Comparative genomics of biotechnologically important yeasts.</title>
        <authorList>
            <consortium name="DOE Joint Genome Institute"/>
            <person name="Riley R."/>
            <person name="Haridas S."/>
            <person name="Wolfe K.H."/>
            <person name="Lopes M.R."/>
            <person name="Hittinger C.T."/>
            <person name="Goker M."/>
            <person name="Salamov A."/>
            <person name="Wisecaver J."/>
            <person name="Long T.M."/>
            <person name="Aerts A.L."/>
            <person name="Barry K."/>
            <person name="Choi C."/>
            <person name="Clum A."/>
            <person name="Coughlan A.Y."/>
            <person name="Deshpande S."/>
            <person name="Douglass A.P."/>
            <person name="Hanson S.J."/>
            <person name="Klenk H.-P."/>
            <person name="Labutti K."/>
            <person name="Lapidus A."/>
            <person name="Lindquist E."/>
            <person name="Lipzen A."/>
            <person name="Meier-Kolthoff J.P."/>
            <person name="Ohm R.A."/>
            <person name="Otillar R.P."/>
            <person name="Pangilinan J."/>
            <person name="Peng Y."/>
            <person name="Rokas A."/>
            <person name="Rosa C.A."/>
            <person name="Scheuner C."/>
            <person name="Sibirny A.A."/>
            <person name="Slot J.C."/>
            <person name="Stielow J.B."/>
            <person name="Sun H."/>
            <person name="Kurtzman C.P."/>
            <person name="Blackwell M."/>
            <person name="Grigoriev I.V."/>
            <person name="Jeffries T.W."/>
        </authorList>
    </citation>
    <scope>NUCLEOTIDE SEQUENCE [LARGE SCALE GENOMIC DNA]</scope>
    <source>
        <strain evidence="4">NRRL Y-12698</strain>
    </source>
</reference>
<dbReference type="InterPro" id="IPR006594">
    <property type="entry name" value="LisH"/>
</dbReference>
<dbReference type="InterPro" id="IPR024964">
    <property type="entry name" value="CTLH/CRA"/>
</dbReference>
<sequence>MLNHIVLNYLIIEGHAHAIESFGQELGLELGSYMTTDLALDEDAQRNLIKSSILEGQIPQAIGFLKRWFPQILDHGDYLVFQLLKLNVIEIIRSRQMPVDGPSDAEEQVFLNEILAYVKDNLLNRVKYNEDYFKELELTMALLCFNDLSPEAVSNPETSQLPAELVQLFDLRLRSTLATDINKAILSHSNTSIEDCDFSPASQLFTGMASSGTRGKPRQKGEPARPVSRVSDNESKLAKLLKLFEWTSNLMEQSKK</sequence>
<feature type="domain" description="CTLH" evidence="2">
    <location>
        <begin position="44"/>
        <end position="99"/>
    </location>
</feature>
<gene>
    <name evidence="3" type="ORF">BABINDRAFT_37006</name>
</gene>
<protein>
    <recommendedName>
        <fullName evidence="2">CTLH domain-containing protein</fullName>
    </recommendedName>
</protein>
<dbReference type="PANTHER" id="PTHR12864">
    <property type="entry name" value="RAN BINDING PROTEIN 9-RELATED"/>
    <property type="match status" value="1"/>
</dbReference>
<accession>A0A1E3QP53</accession>
<dbReference type="PROSITE" id="PS50896">
    <property type="entry name" value="LISH"/>
    <property type="match status" value="1"/>
</dbReference>
<dbReference type="InterPro" id="IPR050618">
    <property type="entry name" value="Ubq-SigPath_Reg"/>
</dbReference>
<dbReference type="OrthoDB" id="2415936at2759"/>
<dbReference type="AlphaFoldDB" id="A0A1E3QP53"/>
<evidence type="ECO:0000259" key="2">
    <source>
        <dbReference type="PROSITE" id="PS50897"/>
    </source>
</evidence>
<evidence type="ECO:0000256" key="1">
    <source>
        <dbReference type="SAM" id="MobiDB-lite"/>
    </source>
</evidence>
<dbReference type="Proteomes" id="UP000094336">
    <property type="component" value="Unassembled WGS sequence"/>
</dbReference>
<dbReference type="STRING" id="984486.A0A1E3QP53"/>
<evidence type="ECO:0000313" key="4">
    <source>
        <dbReference type="Proteomes" id="UP000094336"/>
    </source>
</evidence>
<dbReference type="InterPro" id="IPR006595">
    <property type="entry name" value="CTLH_C"/>
</dbReference>
<dbReference type="PROSITE" id="PS50897">
    <property type="entry name" value="CTLH"/>
    <property type="match status" value="1"/>
</dbReference>
<dbReference type="SMART" id="SM00757">
    <property type="entry name" value="CRA"/>
    <property type="match status" value="1"/>
</dbReference>
<dbReference type="Pfam" id="PF10607">
    <property type="entry name" value="CTLH"/>
    <property type="match status" value="1"/>
</dbReference>
<keyword evidence="4" id="KW-1185">Reference proteome</keyword>